<dbReference type="EMBL" id="HE573026">
    <property type="protein sequence ID" value="CCC51643.1"/>
    <property type="molecule type" value="Genomic_DNA"/>
</dbReference>
<feature type="domain" description="EF-hand" evidence="3">
    <location>
        <begin position="6"/>
        <end position="41"/>
    </location>
</feature>
<dbReference type="SUPFAM" id="SSF47473">
    <property type="entry name" value="EF-hand"/>
    <property type="match status" value="1"/>
</dbReference>
<dbReference type="InterPro" id="IPR002048">
    <property type="entry name" value="EF_hand_dom"/>
</dbReference>
<dbReference type="VEuPathDB" id="TriTrypDB:TvY486_1006900"/>
<proteinExistence type="predicted"/>
<gene>
    <name evidence="4" type="ORF">TVY486_1006900</name>
</gene>
<dbReference type="InterPro" id="IPR050230">
    <property type="entry name" value="CALM/Myosin/TropC-like"/>
</dbReference>
<dbReference type="AlphaFoldDB" id="G0U6Y6"/>
<protein>
    <submittedName>
        <fullName evidence="4">Putative caltractin</fullName>
    </submittedName>
</protein>
<evidence type="ECO:0000256" key="2">
    <source>
        <dbReference type="ARBA" id="ARBA00022837"/>
    </source>
</evidence>
<keyword evidence="1" id="KW-0677">Repeat</keyword>
<evidence type="ECO:0000256" key="1">
    <source>
        <dbReference type="ARBA" id="ARBA00022737"/>
    </source>
</evidence>
<name>G0U6Y6_TRYVY</name>
<dbReference type="PANTHER" id="PTHR23048">
    <property type="entry name" value="MYOSIN LIGHT CHAIN 1, 3"/>
    <property type="match status" value="1"/>
</dbReference>
<dbReference type="GO" id="GO:0005509">
    <property type="term" value="F:calcium ion binding"/>
    <property type="evidence" value="ECO:0007669"/>
    <property type="project" value="InterPro"/>
</dbReference>
<dbReference type="InterPro" id="IPR018247">
    <property type="entry name" value="EF_Hand_1_Ca_BS"/>
</dbReference>
<dbReference type="PROSITE" id="PS50222">
    <property type="entry name" value="EF_HAND_2"/>
    <property type="match status" value="1"/>
</dbReference>
<dbReference type="PROSITE" id="PS00018">
    <property type="entry name" value="EF_HAND_1"/>
    <property type="match status" value="1"/>
</dbReference>
<accession>G0U6Y6</accession>
<dbReference type="OMA" id="RTCKEEM"/>
<evidence type="ECO:0000313" key="4">
    <source>
        <dbReference type="EMBL" id="CCC51643.1"/>
    </source>
</evidence>
<dbReference type="SMART" id="SM00054">
    <property type="entry name" value="EFh"/>
    <property type="match status" value="1"/>
</dbReference>
<dbReference type="InterPro" id="IPR011992">
    <property type="entry name" value="EF-hand-dom_pair"/>
</dbReference>
<dbReference type="GO" id="GO:0016460">
    <property type="term" value="C:myosin II complex"/>
    <property type="evidence" value="ECO:0007669"/>
    <property type="project" value="TreeGrafter"/>
</dbReference>
<evidence type="ECO:0000259" key="3">
    <source>
        <dbReference type="PROSITE" id="PS50222"/>
    </source>
</evidence>
<sequence>MASMEALREDIIDVFHIFDEDGSGSITMQELIRAIHTITGLRLSRIDLSLLLKTCQEELKDTHTYKALENVPAGGGRAAEKARTQDADSELDTVDAQLFVAVVMKTLNRRTREQELLFTFQLLEDKEYPGFITKESLKRASADIDEQLTDQEISEMLDKVVTGIATPAIDFVAFTSLMEAARKDS</sequence>
<dbReference type="Pfam" id="PF13405">
    <property type="entry name" value="EF-hand_6"/>
    <property type="match status" value="1"/>
</dbReference>
<dbReference type="Gene3D" id="1.10.238.10">
    <property type="entry name" value="EF-hand"/>
    <property type="match status" value="2"/>
</dbReference>
<reference evidence="4" key="1">
    <citation type="journal article" date="2012" name="Proc. Natl. Acad. Sci. U.S.A.">
        <title>Antigenic diversity is generated by distinct evolutionary mechanisms in African trypanosome species.</title>
        <authorList>
            <person name="Jackson A.P."/>
            <person name="Berry A."/>
            <person name="Aslett M."/>
            <person name="Allison H.C."/>
            <person name="Burton P."/>
            <person name="Vavrova-Anderson J."/>
            <person name="Brown R."/>
            <person name="Browne H."/>
            <person name="Corton N."/>
            <person name="Hauser H."/>
            <person name="Gamble J."/>
            <person name="Gilderthorp R."/>
            <person name="Marcello L."/>
            <person name="McQuillan J."/>
            <person name="Otto T.D."/>
            <person name="Quail M.A."/>
            <person name="Sanders M.J."/>
            <person name="van Tonder A."/>
            <person name="Ginger M.L."/>
            <person name="Field M.C."/>
            <person name="Barry J.D."/>
            <person name="Hertz-Fowler C."/>
            <person name="Berriman M."/>
        </authorList>
    </citation>
    <scope>NUCLEOTIDE SEQUENCE</scope>
    <source>
        <strain evidence="4">Y486</strain>
    </source>
</reference>
<dbReference type="PANTHER" id="PTHR23048:SF0">
    <property type="entry name" value="CALMODULIN LIKE 3"/>
    <property type="match status" value="1"/>
</dbReference>
<organism evidence="4">
    <name type="scientific">Trypanosoma vivax (strain Y486)</name>
    <dbReference type="NCBI Taxonomy" id="1055687"/>
    <lineage>
        <taxon>Eukaryota</taxon>
        <taxon>Discoba</taxon>
        <taxon>Euglenozoa</taxon>
        <taxon>Kinetoplastea</taxon>
        <taxon>Metakinetoplastina</taxon>
        <taxon>Trypanosomatida</taxon>
        <taxon>Trypanosomatidae</taxon>
        <taxon>Trypanosoma</taxon>
        <taxon>Duttonella</taxon>
    </lineage>
</organism>
<keyword evidence="2" id="KW-0106">Calcium</keyword>